<keyword evidence="4" id="KW-1185">Reference proteome</keyword>
<evidence type="ECO:0000313" key="2">
    <source>
        <dbReference type="EMBL" id="ELT90551.1"/>
    </source>
</evidence>
<feature type="compositionally biased region" description="Basic residues" evidence="1">
    <location>
        <begin position="123"/>
        <end position="136"/>
    </location>
</feature>
<gene>
    <name evidence="2" type="ORF">CAPTEDRAFT_186611</name>
</gene>
<dbReference type="EMBL" id="AMQN01014286">
    <property type="status" value="NOT_ANNOTATED_CDS"/>
    <property type="molecule type" value="Genomic_DNA"/>
</dbReference>
<evidence type="ECO:0000256" key="1">
    <source>
        <dbReference type="SAM" id="MobiDB-lite"/>
    </source>
</evidence>
<accession>R7TG71</accession>
<dbReference type="EnsemblMetazoa" id="CapteT186611">
    <property type="protein sequence ID" value="CapteP186611"/>
    <property type="gene ID" value="CapteG186611"/>
</dbReference>
<reference evidence="4" key="1">
    <citation type="submission" date="2012-12" db="EMBL/GenBank/DDBJ databases">
        <authorList>
            <person name="Hellsten U."/>
            <person name="Grimwood J."/>
            <person name="Chapman J.A."/>
            <person name="Shapiro H."/>
            <person name="Aerts A."/>
            <person name="Otillar R.P."/>
            <person name="Terry A.Y."/>
            <person name="Boore J.L."/>
            <person name="Simakov O."/>
            <person name="Marletaz F."/>
            <person name="Cho S.-J."/>
            <person name="Edsinger-Gonzales E."/>
            <person name="Havlak P."/>
            <person name="Kuo D.-H."/>
            <person name="Larsson T."/>
            <person name="Lv J."/>
            <person name="Arendt D."/>
            <person name="Savage R."/>
            <person name="Osoegawa K."/>
            <person name="de Jong P."/>
            <person name="Lindberg D.R."/>
            <person name="Seaver E.C."/>
            <person name="Weisblat D.A."/>
            <person name="Putnam N.H."/>
            <person name="Grigoriev I.V."/>
            <person name="Rokhsar D.S."/>
        </authorList>
    </citation>
    <scope>NUCLEOTIDE SEQUENCE</scope>
    <source>
        <strain evidence="4">I ESC-2004</strain>
    </source>
</reference>
<dbReference type="AlphaFoldDB" id="R7TG71"/>
<name>R7TG71_CAPTE</name>
<evidence type="ECO:0000313" key="4">
    <source>
        <dbReference type="Proteomes" id="UP000014760"/>
    </source>
</evidence>
<sequence length="238" mass="26401">MNPLLPNNTDGCNHDNLIQKAFDDVFNECCVNSGTEEEAMEELCSDEEKEEEEEMPLMTTCLPHLVDAVLVSAIDEILKRDCTNSAEGLTCDPGPDAISCVRNDNTIQTEVNAVAENKEKKSSKPTKKIHQRTTSKKIKDNTPGLFAVKKVHVLQKPIKPSSAQKFFKVRKRKPASKASAQTSLDDLDVSRVGFFSGGSRARKVIGSDRVLRTLQSTEVTNYRYHAGGVWEDIVCKKT</sequence>
<dbReference type="HOGENOM" id="CLU_1166804_0_0_1"/>
<feature type="region of interest" description="Disordered" evidence="1">
    <location>
        <begin position="116"/>
        <end position="136"/>
    </location>
</feature>
<evidence type="ECO:0000313" key="3">
    <source>
        <dbReference type="EnsemblMetazoa" id="CapteP186611"/>
    </source>
</evidence>
<dbReference type="EMBL" id="KB310862">
    <property type="protein sequence ID" value="ELT90551.1"/>
    <property type="molecule type" value="Genomic_DNA"/>
</dbReference>
<protein>
    <submittedName>
        <fullName evidence="2 3">Uncharacterized protein</fullName>
    </submittedName>
</protein>
<reference evidence="2 4" key="2">
    <citation type="journal article" date="2013" name="Nature">
        <title>Insights into bilaterian evolution from three spiralian genomes.</title>
        <authorList>
            <person name="Simakov O."/>
            <person name="Marletaz F."/>
            <person name="Cho S.J."/>
            <person name="Edsinger-Gonzales E."/>
            <person name="Havlak P."/>
            <person name="Hellsten U."/>
            <person name="Kuo D.H."/>
            <person name="Larsson T."/>
            <person name="Lv J."/>
            <person name="Arendt D."/>
            <person name="Savage R."/>
            <person name="Osoegawa K."/>
            <person name="de Jong P."/>
            <person name="Grimwood J."/>
            <person name="Chapman J.A."/>
            <person name="Shapiro H."/>
            <person name="Aerts A."/>
            <person name="Otillar R.P."/>
            <person name="Terry A.Y."/>
            <person name="Boore J.L."/>
            <person name="Grigoriev I.V."/>
            <person name="Lindberg D.R."/>
            <person name="Seaver E.C."/>
            <person name="Weisblat D.A."/>
            <person name="Putnam N.H."/>
            <person name="Rokhsar D.S."/>
        </authorList>
    </citation>
    <scope>NUCLEOTIDE SEQUENCE</scope>
    <source>
        <strain evidence="2 4">I ESC-2004</strain>
    </source>
</reference>
<proteinExistence type="predicted"/>
<organism evidence="2">
    <name type="scientific">Capitella teleta</name>
    <name type="common">Polychaete worm</name>
    <dbReference type="NCBI Taxonomy" id="283909"/>
    <lineage>
        <taxon>Eukaryota</taxon>
        <taxon>Metazoa</taxon>
        <taxon>Spiralia</taxon>
        <taxon>Lophotrochozoa</taxon>
        <taxon>Annelida</taxon>
        <taxon>Polychaeta</taxon>
        <taxon>Sedentaria</taxon>
        <taxon>Scolecida</taxon>
        <taxon>Capitellidae</taxon>
        <taxon>Capitella</taxon>
    </lineage>
</organism>
<reference evidence="3" key="3">
    <citation type="submission" date="2015-06" db="UniProtKB">
        <authorList>
            <consortium name="EnsemblMetazoa"/>
        </authorList>
    </citation>
    <scope>IDENTIFICATION</scope>
</reference>
<dbReference type="Proteomes" id="UP000014760">
    <property type="component" value="Unassembled WGS sequence"/>
</dbReference>